<dbReference type="GO" id="GO:0008982">
    <property type="term" value="F:protein-N(PI)-phosphohistidine-sugar phosphotransferase activity"/>
    <property type="evidence" value="ECO:0007669"/>
    <property type="project" value="UniProtKB-UniRule"/>
</dbReference>
<sequence>MKTMHFMDKLTMWSGKVASNRYISAIRDGMSLTIPLVIIGSFFVLFMNLPIDGWKDLIAPYSEALSLVPKFTSDFMALFVVVGVASSLAQYYDLDRVTAISLSIVGFLISAVQVTSISADQAATIGITLSGGMMSLGNFGATGLFTAMITTIFSVEIIRLFAGSKLTVKMPHGVPASVANSFAVLVPAIVVILVLWVIRAVFNIDLNEIIRTIFSPLSVFAGNSLLAVIVPILVISFFWLLGIHGMVIVTPILTPLWYEQLQGNMNALAAGATSMNVPNIVPEQFFQWFVWIGGAGATLGLVLCMVLFAKSKFLKQFWKFTLIPSIFNINEPIMFGLPIIMNPLFAIPFIASPVVMGTVTYLAMSFGLVGRPVAVVPWTLPGPLGAFMSTNFNIGALILCVVNILISMAIYYPFFKVMDNKLLKEEQATDEETVVAEVEGVEVKA</sequence>
<comment type="subcellular location">
    <subcellularLocation>
        <location evidence="1">Cell membrane</location>
        <topology evidence="1">Multi-pass membrane protein</topology>
    </subcellularLocation>
</comment>
<evidence type="ECO:0000256" key="2">
    <source>
        <dbReference type="ARBA" id="ARBA00022448"/>
    </source>
</evidence>
<keyword evidence="3 8" id="KW-1003">Cell membrane</keyword>
<keyword evidence="5 9" id="KW-0812">Transmembrane</keyword>
<dbReference type="InterPro" id="IPR003352">
    <property type="entry name" value="PTS_EIIC"/>
</dbReference>
<dbReference type="AlphaFoldDB" id="A0A5R8QDP8"/>
<feature type="transmembrane region" description="Helical" evidence="9">
    <location>
        <begin position="174"/>
        <end position="197"/>
    </location>
</feature>
<gene>
    <name evidence="11" type="ORF">FEZ08_04925</name>
</gene>
<reference evidence="11 12" key="1">
    <citation type="submission" date="2019-05" db="EMBL/GenBank/DDBJ databases">
        <title>Culicoidintestinum kansasii gen. nov., sp. nov. from the gastrointestinal tract of the biting midge, Culicoides sonorensis.</title>
        <authorList>
            <person name="Neupane S."/>
            <person name="Ghosh A."/>
            <person name="Gunther S."/>
            <person name="Martin K."/>
            <person name="Zurek L."/>
        </authorList>
    </citation>
    <scope>NUCLEOTIDE SEQUENCE [LARGE SCALE GENOMIC DNA]</scope>
    <source>
        <strain evidence="11 12">CS-1</strain>
    </source>
</reference>
<keyword evidence="12" id="KW-1185">Reference proteome</keyword>
<dbReference type="InParanoid" id="A0A5R8QDP8"/>
<organism evidence="11 12">
    <name type="scientific">Culicoidibacter larvae</name>
    <dbReference type="NCBI Taxonomy" id="2579976"/>
    <lineage>
        <taxon>Bacteria</taxon>
        <taxon>Bacillati</taxon>
        <taxon>Bacillota</taxon>
        <taxon>Culicoidibacteria</taxon>
        <taxon>Culicoidibacterales</taxon>
        <taxon>Culicoidibacteraceae</taxon>
        <taxon>Culicoidibacter</taxon>
    </lineage>
</organism>
<dbReference type="EMBL" id="VBWP01000003">
    <property type="protein sequence ID" value="TLG75395.1"/>
    <property type="molecule type" value="Genomic_DNA"/>
</dbReference>
<evidence type="ECO:0000256" key="6">
    <source>
        <dbReference type="ARBA" id="ARBA00022989"/>
    </source>
</evidence>
<dbReference type="Pfam" id="PF02378">
    <property type="entry name" value="PTS_EIIC"/>
    <property type="match status" value="1"/>
</dbReference>
<keyword evidence="4 8" id="KW-0762">Sugar transport</keyword>
<dbReference type="InterPro" id="IPR004501">
    <property type="entry name" value="PTS_EIIC_3"/>
</dbReference>
<evidence type="ECO:0000256" key="9">
    <source>
        <dbReference type="SAM" id="Phobius"/>
    </source>
</evidence>
<keyword evidence="7 8" id="KW-0472">Membrane</keyword>
<dbReference type="PROSITE" id="PS51105">
    <property type="entry name" value="PTS_EIIC_TYPE_3"/>
    <property type="match status" value="1"/>
</dbReference>
<dbReference type="InterPro" id="IPR004796">
    <property type="entry name" value="PTS_IIC_cello"/>
</dbReference>
<evidence type="ECO:0000256" key="1">
    <source>
        <dbReference type="ARBA" id="ARBA00004651"/>
    </source>
</evidence>
<dbReference type="NCBIfam" id="TIGR00410">
    <property type="entry name" value="lacE"/>
    <property type="match status" value="1"/>
</dbReference>
<dbReference type="InterPro" id="IPR051088">
    <property type="entry name" value="PTS_Sugar-EIIC/EIIB"/>
</dbReference>
<feature type="transmembrane region" description="Helical" evidence="9">
    <location>
        <begin position="71"/>
        <end position="92"/>
    </location>
</feature>
<protein>
    <recommendedName>
        <fullName evidence="8">Permease IIC component</fullName>
    </recommendedName>
</protein>
<evidence type="ECO:0000313" key="11">
    <source>
        <dbReference type="EMBL" id="TLG75395.1"/>
    </source>
</evidence>
<feature type="transmembrane region" description="Helical" evidence="9">
    <location>
        <begin position="139"/>
        <end position="162"/>
    </location>
</feature>
<accession>A0A5R8QDP8</accession>
<feature type="transmembrane region" description="Helical" evidence="9">
    <location>
        <begin position="30"/>
        <end position="51"/>
    </location>
</feature>
<evidence type="ECO:0000256" key="8">
    <source>
        <dbReference type="PIRNR" id="PIRNR006351"/>
    </source>
</evidence>
<dbReference type="GO" id="GO:0009401">
    <property type="term" value="P:phosphoenolpyruvate-dependent sugar phosphotransferase system"/>
    <property type="evidence" value="ECO:0007669"/>
    <property type="project" value="InterPro"/>
</dbReference>
<feature type="transmembrane region" description="Helical" evidence="9">
    <location>
        <begin position="99"/>
        <end position="119"/>
    </location>
</feature>
<feature type="transmembrane region" description="Helical" evidence="9">
    <location>
        <begin position="237"/>
        <end position="258"/>
    </location>
</feature>
<evidence type="ECO:0000313" key="12">
    <source>
        <dbReference type="Proteomes" id="UP000306912"/>
    </source>
</evidence>
<dbReference type="RefSeq" id="WP_138190602.1">
    <property type="nucleotide sequence ID" value="NZ_VBWP01000003.1"/>
</dbReference>
<evidence type="ECO:0000256" key="5">
    <source>
        <dbReference type="ARBA" id="ARBA00022692"/>
    </source>
</evidence>
<feature type="transmembrane region" description="Helical" evidence="9">
    <location>
        <begin position="344"/>
        <end position="370"/>
    </location>
</feature>
<keyword evidence="6 9" id="KW-1133">Transmembrane helix</keyword>
<dbReference type="OrthoDB" id="1550290at2"/>
<proteinExistence type="predicted"/>
<dbReference type="GO" id="GO:0005886">
    <property type="term" value="C:plasma membrane"/>
    <property type="evidence" value="ECO:0007669"/>
    <property type="project" value="UniProtKB-SubCell"/>
</dbReference>
<dbReference type="PIRSF" id="PIRSF006351">
    <property type="entry name" value="PTS_EIIC-Cellobiose"/>
    <property type="match status" value="1"/>
</dbReference>
<comment type="caution">
    <text evidence="11">The sequence shown here is derived from an EMBL/GenBank/DDBJ whole genome shotgun (WGS) entry which is preliminary data.</text>
</comment>
<comment type="function">
    <text evidence="8">The phosphoenolpyruvate-dependent sugar phosphotransferase system (PTS), a major carbohydrate active -transport system, catalyzes the phosphorylation of incoming sugar substrates concomitant with their translocation across the cell membrane.</text>
</comment>
<evidence type="ECO:0000259" key="10">
    <source>
        <dbReference type="PROSITE" id="PS51105"/>
    </source>
</evidence>
<name>A0A5R8QDP8_9FIRM</name>
<feature type="domain" description="PTS EIIC type-3" evidence="10">
    <location>
        <begin position="6"/>
        <end position="414"/>
    </location>
</feature>
<evidence type="ECO:0000256" key="3">
    <source>
        <dbReference type="ARBA" id="ARBA00022475"/>
    </source>
</evidence>
<dbReference type="Proteomes" id="UP000306912">
    <property type="component" value="Unassembled WGS sequence"/>
</dbReference>
<feature type="transmembrane region" description="Helical" evidence="9">
    <location>
        <begin position="285"/>
        <end position="309"/>
    </location>
</feature>
<dbReference type="PANTHER" id="PTHR33989">
    <property type="match status" value="1"/>
</dbReference>
<keyword evidence="2 8" id="KW-0813">Transport</keyword>
<dbReference type="GO" id="GO:1901264">
    <property type="term" value="P:carbohydrate derivative transport"/>
    <property type="evidence" value="ECO:0007669"/>
    <property type="project" value="TreeGrafter"/>
</dbReference>
<feature type="transmembrane region" description="Helical" evidence="9">
    <location>
        <begin position="209"/>
        <end position="230"/>
    </location>
</feature>
<feature type="transmembrane region" description="Helical" evidence="9">
    <location>
        <begin position="390"/>
        <end position="414"/>
    </location>
</feature>
<dbReference type="PANTHER" id="PTHR33989:SF11">
    <property type="entry name" value="LICHENAN PERMEASE IIC COMPONENT"/>
    <property type="match status" value="1"/>
</dbReference>
<evidence type="ECO:0000256" key="4">
    <source>
        <dbReference type="ARBA" id="ARBA00022597"/>
    </source>
</evidence>
<evidence type="ECO:0000256" key="7">
    <source>
        <dbReference type="ARBA" id="ARBA00023136"/>
    </source>
</evidence>